<reference evidence="2" key="1">
    <citation type="submission" date="2022-11" db="UniProtKB">
        <authorList>
            <consortium name="WormBaseParasite"/>
        </authorList>
    </citation>
    <scope>IDENTIFICATION</scope>
</reference>
<sequence>MLVEHNYKPVPKGLPKHEKRDAEYNVYQDKAIDGRMTSGVSYSTQPGLEFEFKERDSVFNGEQQVQASAGRNGGYMNSQRLNTLYDVKDQVPEIPNSRFDDLVQSIPERSLDLMTPELIQRP</sequence>
<accession>A0A915II96</accession>
<proteinExistence type="predicted"/>
<dbReference type="WBParaSite" id="nRc.2.0.1.t13097-RA">
    <property type="protein sequence ID" value="nRc.2.0.1.t13097-RA"/>
    <property type="gene ID" value="nRc.2.0.1.g13097"/>
</dbReference>
<evidence type="ECO:0000313" key="2">
    <source>
        <dbReference type="WBParaSite" id="nRc.2.0.1.t13097-RA"/>
    </source>
</evidence>
<protein>
    <submittedName>
        <fullName evidence="2">Uncharacterized protein</fullName>
    </submittedName>
</protein>
<organism evidence="1 2">
    <name type="scientific">Romanomermis culicivorax</name>
    <name type="common">Nematode worm</name>
    <dbReference type="NCBI Taxonomy" id="13658"/>
    <lineage>
        <taxon>Eukaryota</taxon>
        <taxon>Metazoa</taxon>
        <taxon>Ecdysozoa</taxon>
        <taxon>Nematoda</taxon>
        <taxon>Enoplea</taxon>
        <taxon>Dorylaimia</taxon>
        <taxon>Mermithida</taxon>
        <taxon>Mermithoidea</taxon>
        <taxon>Mermithidae</taxon>
        <taxon>Romanomermis</taxon>
    </lineage>
</organism>
<dbReference type="AlphaFoldDB" id="A0A915II96"/>
<evidence type="ECO:0000313" key="1">
    <source>
        <dbReference type="Proteomes" id="UP000887565"/>
    </source>
</evidence>
<dbReference type="Proteomes" id="UP000887565">
    <property type="component" value="Unplaced"/>
</dbReference>
<name>A0A915II96_ROMCU</name>
<keyword evidence="1" id="KW-1185">Reference proteome</keyword>